<evidence type="ECO:0000313" key="2">
    <source>
        <dbReference type="Proteomes" id="UP001159427"/>
    </source>
</evidence>
<proteinExistence type="predicted"/>
<keyword evidence="2" id="KW-1185">Reference proteome</keyword>
<accession>A0ABN8QFU2</accession>
<gene>
    <name evidence="1" type="ORF">PEVE_00004555</name>
</gene>
<name>A0ABN8QFU2_9CNID</name>
<organism evidence="1 2">
    <name type="scientific">Porites evermanni</name>
    <dbReference type="NCBI Taxonomy" id="104178"/>
    <lineage>
        <taxon>Eukaryota</taxon>
        <taxon>Metazoa</taxon>
        <taxon>Cnidaria</taxon>
        <taxon>Anthozoa</taxon>
        <taxon>Hexacorallia</taxon>
        <taxon>Scleractinia</taxon>
        <taxon>Fungiina</taxon>
        <taxon>Poritidae</taxon>
        <taxon>Porites</taxon>
    </lineage>
</organism>
<protein>
    <submittedName>
        <fullName evidence="1">Uncharacterized protein</fullName>
    </submittedName>
</protein>
<dbReference type="Proteomes" id="UP001159427">
    <property type="component" value="Unassembled WGS sequence"/>
</dbReference>
<comment type="caution">
    <text evidence="1">The sequence shown here is derived from an EMBL/GenBank/DDBJ whole genome shotgun (WGS) entry which is preliminary data.</text>
</comment>
<sequence length="102" mass="11904">MAEKSVDRKGFVFFTEVFVRIQVYPSKGKRTIKKVLHVNSVSSLAAERQQPGPCEQDNVHVILCFFVGVKCWEREMIHVQLKVVSEFNRDVHMRKLDRDGRN</sequence>
<dbReference type="EMBL" id="CALNXI010001284">
    <property type="protein sequence ID" value="CAH3163263.1"/>
    <property type="molecule type" value="Genomic_DNA"/>
</dbReference>
<evidence type="ECO:0000313" key="1">
    <source>
        <dbReference type="EMBL" id="CAH3163263.1"/>
    </source>
</evidence>
<reference evidence="1 2" key="1">
    <citation type="submission" date="2022-05" db="EMBL/GenBank/DDBJ databases">
        <authorList>
            <consortium name="Genoscope - CEA"/>
            <person name="William W."/>
        </authorList>
    </citation>
    <scope>NUCLEOTIDE SEQUENCE [LARGE SCALE GENOMIC DNA]</scope>
</reference>